<dbReference type="Gene3D" id="1.20.1250.20">
    <property type="entry name" value="MFS general substrate transporter like domains"/>
    <property type="match status" value="2"/>
</dbReference>
<feature type="transmembrane region" description="Helical" evidence="4">
    <location>
        <begin position="185"/>
        <end position="206"/>
    </location>
</feature>
<feature type="transmembrane region" description="Helical" evidence="4">
    <location>
        <begin position="245"/>
        <end position="269"/>
    </location>
</feature>
<dbReference type="OrthoDB" id="6509908at2759"/>
<evidence type="ECO:0000256" key="4">
    <source>
        <dbReference type="SAM" id="Phobius"/>
    </source>
</evidence>
<keyword evidence="4" id="KW-0472">Membrane</keyword>
<dbReference type="SUPFAM" id="SSF103473">
    <property type="entry name" value="MFS general substrate transporter"/>
    <property type="match status" value="1"/>
</dbReference>
<dbReference type="EMBL" id="KQ087286">
    <property type="protein sequence ID" value="KLT38731.1"/>
    <property type="molecule type" value="Genomic_DNA"/>
</dbReference>
<comment type="similarity">
    <text evidence="2">Belongs to the major facilitator superfamily. Monocarboxylate porter (TC 2.A.1.13) family.</text>
</comment>
<gene>
    <name evidence="6" type="ORF">CC85DRAFT_289242</name>
</gene>
<dbReference type="GO" id="GO:0016020">
    <property type="term" value="C:membrane"/>
    <property type="evidence" value="ECO:0007669"/>
    <property type="project" value="UniProtKB-SubCell"/>
</dbReference>
<organism evidence="6 7">
    <name type="scientific">Cutaneotrichosporon oleaginosum</name>
    <dbReference type="NCBI Taxonomy" id="879819"/>
    <lineage>
        <taxon>Eukaryota</taxon>
        <taxon>Fungi</taxon>
        <taxon>Dikarya</taxon>
        <taxon>Basidiomycota</taxon>
        <taxon>Agaricomycotina</taxon>
        <taxon>Tremellomycetes</taxon>
        <taxon>Trichosporonales</taxon>
        <taxon>Trichosporonaceae</taxon>
        <taxon>Cutaneotrichosporon</taxon>
    </lineage>
</organism>
<dbReference type="PANTHER" id="PTHR11360:SF177">
    <property type="entry name" value="RIBOFLAVIN TRANSPORTER MCH5"/>
    <property type="match status" value="1"/>
</dbReference>
<dbReference type="AlphaFoldDB" id="A0A0J0XCD8"/>
<dbReference type="InterPro" id="IPR036259">
    <property type="entry name" value="MFS_trans_sf"/>
</dbReference>
<comment type="subcellular location">
    <subcellularLocation>
        <location evidence="1">Membrane</location>
        <topology evidence="1">Multi-pass membrane protein</topology>
    </subcellularLocation>
</comment>
<evidence type="ECO:0000259" key="5">
    <source>
        <dbReference type="PROSITE" id="PS50850"/>
    </source>
</evidence>
<feature type="transmembrane region" description="Helical" evidence="4">
    <location>
        <begin position="94"/>
        <end position="114"/>
    </location>
</feature>
<dbReference type="InterPro" id="IPR050327">
    <property type="entry name" value="Proton-linked_MCT"/>
</dbReference>
<feature type="compositionally biased region" description="Basic and acidic residues" evidence="3">
    <location>
        <begin position="285"/>
        <end position="294"/>
    </location>
</feature>
<keyword evidence="7" id="KW-1185">Reference proteome</keyword>
<sequence length="294" mass="31246">MIWGPSASVCGHWFARRRATAIGIVGCGSGFGGIIYPLLLKALLDRLPFRPALLIVAGMNAVLMLPAWLWLRARLPPRRPAPWPALASPWRSRAFTFLALGAALSMLNMFTPYFDAPAIAPAPLREYAIAILQAGSFAGRATSGVIADRYGAWRVYVALALLTSATLFAFWCATPMPTAAAVAGLCGYGFASGAWITLVSAVTAAIAPPEELGTWIGVLWTAISLPILAGPVISGVLIEKAGGAFTYAGVFCGATYLVGTGLTVMPWVLGRVASRQKENDEEQEKPETAHQEER</sequence>
<dbReference type="InterPro" id="IPR020846">
    <property type="entry name" value="MFS_dom"/>
</dbReference>
<evidence type="ECO:0000313" key="7">
    <source>
        <dbReference type="Proteomes" id="UP000053611"/>
    </source>
</evidence>
<proteinExistence type="inferred from homology"/>
<evidence type="ECO:0000256" key="3">
    <source>
        <dbReference type="SAM" id="MobiDB-lite"/>
    </source>
</evidence>
<dbReference type="PANTHER" id="PTHR11360">
    <property type="entry name" value="MONOCARBOXYLATE TRANSPORTER"/>
    <property type="match status" value="1"/>
</dbReference>
<accession>A0A0J0XCD8</accession>
<evidence type="ECO:0000256" key="1">
    <source>
        <dbReference type="ARBA" id="ARBA00004141"/>
    </source>
</evidence>
<dbReference type="GO" id="GO:0022857">
    <property type="term" value="F:transmembrane transporter activity"/>
    <property type="evidence" value="ECO:0007669"/>
    <property type="project" value="InterPro"/>
</dbReference>
<dbReference type="Pfam" id="PF07690">
    <property type="entry name" value="MFS_1"/>
    <property type="match status" value="2"/>
</dbReference>
<dbReference type="PROSITE" id="PS50850">
    <property type="entry name" value="MFS"/>
    <property type="match status" value="1"/>
</dbReference>
<feature type="region of interest" description="Disordered" evidence="3">
    <location>
        <begin position="275"/>
        <end position="294"/>
    </location>
</feature>
<reference evidence="6 7" key="1">
    <citation type="submission" date="2015-03" db="EMBL/GenBank/DDBJ databases">
        <title>Genomics and transcriptomics of the oil-accumulating basidiomycete yeast T. oleaginosus allow insights into substrate utilization and the diverse evolutionary trajectories of mating systems in fungi.</title>
        <authorList>
            <consortium name="DOE Joint Genome Institute"/>
            <person name="Kourist R."/>
            <person name="Kracht O."/>
            <person name="Bracharz F."/>
            <person name="Lipzen A."/>
            <person name="Nolan M."/>
            <person name="Ohm R."/>
            <person name="Grigoriev I."/>
            <person name="Sun S."/>
            <person name="Heitman J."/>
            <person name="Bruck T."/>
            <person name="Nowrousian M."/>
        </authorList>
    </citation>
    <scope>NUCLEOTIDE SEQUENCE [LARGE SCALE GENOMIC DNA]</scope>
    <source>
        <strain evidence="6 7">IBC0246</strain>
    </source>
</reference>
<evidence type="ECO:0000313" key="6">
    <source>
        <dbReference type="EMBL" id="KLT38731.1"/>
    </source>
</evidence>
<feature type="transmembrane region" description="Helical" evidence="4">
    <location>
        <begin position="153"/>
        <end position="173"/>
    </location>
</feature>
<name>A0A0J0XCD8_9TREE</name>
<feature type="transmembrane region" description="Helical" evidence="4">
    <location>
        <begin position="21"/>
        <end position="40"/>
    </location>
</feature>
<keyword evidence="4" id="KW-1133">Transmembrane helix</keyword>
<feature type="transmembrane region" description="Helical" evidence="4">
    <location>
        <begin position="52"/>
        <end position="73"/>
    </location>
</feature>
<protein>
    <submittedName>
        <fullName evidence="6">MFS general substrate transporter</fullName>
    </submittedName>
</protein>
<dbReference type="InterPro" id="IPR011701">
    <property type="entry name" value="MFS"/>
</dbReference>
<dbReference type="Proteomes" id="UP000053611">
    <property type="component" value="Unassembled WGS sequence"/>
</dbReference>
<evidence type="ECO:0000256" key="2">
    <source>
        <dbReference type="ARBA" id="ARBA00006727"/>
    </source>
</evidence>
<feature type="transmembrane region" description="Helical" evidence="4">
    <location>
        <begin position="212"/>
        <end position="238"/>
    </location>
</feature>
<feature type="domain" description="Major facilitator superfamily (MFS) profile" evidence="5">
    <location>
        <begin position="89"/>
        <end position="294"/>
    </location>
</feature>
<keyword evidence="4" id="KW-0812">Transmembrane</keyword>